<feature type="compositionally biased region" description="Polar residues" evidence="2">
    <location>
        <begin position="168"/>
        <end position="178"/>
    </location>
</feature>
<evidence type="ECO:0000256" key="1">
    <source>
        <dbReference type="ARBA" id="ARBA00008987"/>
    </source>
</evidence>
<reference evidence="4" key="1">
    <citation type="journal article" date="2021" name="Sci. Rep.">
        <title>Diploid genomic architecture of Nitzschia inconspicua, an elite biomass production diatom.</title>
        <authorList>
            <person name="Oliver A."/>
            <person name="Podell S."/>
            <person name="Pinowska A."/>
            <person name="Traller J.C."/>
            <person name="Smith S.R."/>
            <person name="McClure R."/>
            <person name="Beliaev A."/>
            <person name="Bohutskyi P."/>
            <person name="Hill E.A."/>
            <person name="Rabines A."/>
            <person name="Zheng H."/>
            <person name="Allen L.Z."/>
            <person name="Kuo A."/>
            <person name="Grigoriev I.V."/>
            <person name="Allen A.E."/>
            <person name="Hazlebeck D."/>
            <person name="Allen E.E."/>
        </authorList>
    </citation>
    <scope>NUCLEOTIDE SEQUENCE</scope>
    <source>
        <strain evidence="4">Hildebrandi</strain>
    </source>
</reference>
<evidence type="ECO:0000313" key="4">
    <source>
        <dbReference type="EMBL" id="KAG7355506.1"/>
    </source>
</evidence>
<comment type="similarity">
    <text evidence="1">Belongs to the thioredoxin family.</text>
</comment>
<evidence type="ECO:0000256" key="2">
    <source>
        <dbReference type="SAM" id="MobiDB-lite"/>
    </source>
</evidence>
<dbReference type="EMBL" id="JAGRRH010000015">
    <property type="protein sequence ID" value="KAG7355506.1"/>
    <property type="molecule type" value="Genomic_DNA"/>
</dbReference>
<dbReference type="GO" id="GO:0045454">
    <property type="term" value="P:cell redox homeostasis"/>
    <property type="evidence" value="ECO:0007669"/>
    <property type="project" value="TreeGrafter"/>
</dbReference>
<name>A0A9K3L640_9STRA</name>
<organism evidence="4 5">
    <name type="scientific">Nitzschia inconspicua</name>
    <dbReference type="NCBI Taxonomy" id="303405"/>
    <lineage>
        <taxon>Eukaryota</taxon>
        <taxon>Sar</taxon>
        <taxon>Stramenopiles</taxon>
        <taxon>Ochrophyta</taxon>
        <taxon>Bacillariophyta</taxon>
        <taxon>Bacillariophyceae</taxon>
        <taxon>Bacillariophycidae</taxon>
        <taxon>Bacillariales</taxon>
        <taxon>Bacillariaceae</taxon>
        <taxon>Nitzschia</taxon>
    </lineage>
</organism>
<sequence length="349" mass="39574">MTRLFRSDARIRHAVGNVSQLQTLMVMVIATLCLLNQRHQQSQTCFSCLGLVLVPSSRWHHRTQIRNAQEKKGTIIGPRASPPRTSIALFGVVMDPPSSHSFKEEQDSNNSTNEGNNETDSGDSSSSWIPSPSGGFFANLPHPIRLLRRKRRQETSEHLPQLEEHQTESNPMHQQQSKPKVDTKERKKNNVKTTTSIPQVTDVVQYKKEVVDVDDFELVAVRFYAPWCKACRAVERPFRRLAKEFPTVKFVEVPVTKDNAYLHQGLGIPSLPFAHIYQTTRGMENSGGATLVEEMKINKHVFADFQKILDEYVRGECQVFYDEHDGRVVNGRNSTDSMSATDDEPVSTR</sequence>
<dbReference type="Pfam" id="PF00085">
    <property type="entry name" value="Thioredoxin"/>
    <property type="match status" value="1"/>
</dbReference>
<accession>A0A9K3L640</accession>
<proteinExistence type="inferred from homology"/>
<feature type="region of interest" description="Disordered" evidence="2">
    <location>
        <begin position="94"/>
        <end position="193"/>
    </location>
</feature>
<evidence type="ECO:0000259" key="3">
    <source>
        <dbReference type="PROSITE" id="PS51352"/>
    </source>
</evidence>
<dbReference type="InterPro" id="IPR013766">
    <property type="entry name" value="Thioredoxin_domain"/>
</dbReference>
<feature type="compositionally biased region" description="Basic and acidic residues" evidence="2">
    <location>
        <begin position="153"/>
        <end position="167"/>
    </location>
</feature>
<dbReference type="Proteomes" id="UP000693970">
    <property type="component" value="Unassembled WGS sequence"/>
</dbReference>
<reference evidence="4" key="2">
    <citation type="submission" date="2021-04" db="EMBL/GenBank/DDBJ databases">
        <authorList>
            <person name="Podell S."/>
        </authorList>
    </citation>
    <scope>NUCLEOTIDE SEQUENCE</scope>
    <source>
        <strain evidence="4">Hildebrandi</strain>
    </source>
</reference>
<dbReference type="PANTHER" id="PTHR43601">
    <property type="entry name" value="THIOREDOXIN, MITOCHONDRIAL"/>
    <property type="match status" value="1"/>
</dbReference>
<dbReference type="AlphaFoldDB" id="A0A9K3L640"/>
<feature type="region of interest" description="Disordered" evidence="2">
    <location>
        <begin position="330"/>
        <end position="349"/>
    </location>
</feature>
<evidence type="ECO:0000313" key="5">
    <source>
        <dbReference type="Proteomes" id="UP000693970"/>
    </source>
</evidence>
<dbReference type="PANTHER" id="PTHR43601:SF32">
    <property type="entry name" value="THIOREDOXIN-LIKE 2-2, CHLOROPLASTIC"/>
    <property type="match status" value="1"/>
</dbReference>
<comment type="caution">
    <text evidence="4">The sequence shown here is derived from an EMBL/GenBank/DDBJ whole genome shotgun (WGS) entry which is preliminary data.</text>
</comment>
<dbReference type="OrthoDB" id="2121326at2759"/>
<gene>
    <name evidence="4" type="ORF">IV203_000192</name>
</gene>
<feature type="compositionally biased region" description="Low complexity" evidence="2">
    <location>
        <begin position="108"/>
        <end position="135"/>
    </location>
</feature>
<dbReference type="PROSITE" id="PS51352">
    <property type="entry name" value="THIOREDOXIN_2"/>
    <property type="match status" value="1"/>
</dbReference>
<protein>
    <submittedName>
        <fullName evidence="4">Thioredoxin</fullName>
    </submittedName>
</protein>
<keyword evidence="5" id="KW-1185">Reference proteome</keyword>
<feature type="domain" description="Thioredoxin" evidence="3">
    <location>
        <begin position="191"/>
        <end position="307"/>
    </location>
</feature>
<feature type="compositionally biased region" description="Polar residues" evidence="2">
    <location>
        <begin position="331"/>
        <end position="340"/>
    </location>
</feature>